<organism evidence="1 2">
    <name type="scientific">Populus alba x Populus x berolinensis</name>
    <dbReference type="NCBI Taxonomy" id="444605"/>
    <lineage>
        <taxon>Eukaryota</taxon>
        <taxon>Viridiplantae</taxon>
        <taxon>Streptophyta</taxon>
        <taxon>Embryophyta</taxon>
        <taxon>Tracheophyta</taxon>
        <taxon>Spermatophyta</taxon>
        <taxon>Magnoliopsida</taxon>
        <taxon>eudicotyledons</taxon>
        <taxon>Gunneridae</taxon>
        <taxon>Pentapetalae</taxon>
        <taxon>rosids</taxon>
        <taxon>fabids</taxon>
        <taxon>Malpighiales</taxon>
        <taxon>Salicaceae</taxon>
        <taxon>Saliceae</taxon>
        <taxon>Populus</taxon>
    </lineage>
</organism>
<evidence type="ECO:0000313" key="1">
    <source>
        <dbReference type="EMBL" id="KAJ7015694.1"/>
    </source>
</evidence>
<proteinExistence type="predicted"/>
<gene>
    <name evidence="1" type="ORF">NC653_004868</name>
</gene>
<sequence>MTITYRLQTELNESLILSRLWRSSHCSEKFPLRELRLEQCKNLEKSAFVVLLQDMAAGKSTQLVPSPALSPLPWILDMSMYSRRVSGVFGHLH</sequence>
<accession>A0AAD6RV20</accession>
<dbReference type="Proteomes" id="UP001164929">
    <property type="component" value="Chromosome 1"/>
</dbReference>
<name>A0AAD6RV20_9ROSI</name>
<dbReference type="EMBL" id="JAQIZT010000001">
    <property type="protein sequence ID" value="KAJ7015694.1"/>
    <property type="molecule type" value="Genomic_DNA"/>
</dbReference>
<protein>
    <submittedName>
        <fullName evidence="1">Uncharacterized protein</fullName>
    </submittedName>
</protein>
<dbReference type="AlphaFoldDB" id="A0AAD6RV20"/>
<comment type="caution">
    <text evidence="1">The sequence shown here is derived from an EMBL/GenBank/DDBJ whole genome shotgun (WGS) entry which is preliminary data.</text>
</comment>
<reference evidence="1 2" key="1">
    <citation type="journal article" date="2023" name="Mol. Ecol. Resour.">
        <title>Chromosome-level genome assembly of a triploid poplar Populus alba 'Berolinensis'.</title>
        <authorList>
            <person name="Chen S."/>
            <person name="Yu Y."/>
            <person name="Wang X."/>
            <person name="Wang S."/>
            <person name="Zhang T."/>
            <person name="Zhou Y."/>
            <person name="He R."/>
            <person name="Meng N."/>
            <person name="Wang Y."/>
            <person name="Liu W."/>
            <person name="Liu Z."/>
            <person name="Liu J."/>
            <person name="Guo Q."/>
            <person name="Huang H."/>
            <person name="Sederoff R.R."/>
            <person name="Wang G."/>
            <person name="Qu G."/>
            <person name="Chen S."/>
        </authorList>
    </citation>
    <scope>NUCLEOTIDE SEQUENCE [LARGE SCALE GENOMIC DNA]</scope>
    <source>
        <strain evidence="1">SC-2020</strain>
    </source>
</reference>
<evidence type="ECO:0000313" key="2">
    <source>
        <dbReference type="Proteomes" id="UP001164929"/>
    </source>
</evidence>
<keyword evidence="2" id="KW-1185">Reference proteome</keyword>